<keyword evidence="4" id="KW-1185">Reference proteome</keyword>
<reference evidence="3 4" key="1">
    <citation type="submission" date="2020-08" db="EMBL/GenBank/DDBJ databases">
        <title>Genomic Encyclopedia of Type Strains, Phase IV (KMG-IV): sequencing the most valuable type-strain genomes for metagenomic binning, comparative biology and taxonomic classification.</title>
        <authorList>
            <person name="Goeker M."/>
        </authorList>
    </citation>
    <scope>NUCLEOTIDE SEQUENCE [LARGE SCALE GENOMIC DNA]</scope>
    <source>
        <strain evidence="3 4">YC6886</strain>
    </source>
</reference>
<feature type="chain" id="PRO_5032859117" evidence="2">
    <location>
        <begin position="24"/>
        <end position="859"/>
    </location>
</feature>
<proteinExistence type="predicted"/>
<evidence type="ECO:0000256" key="2">
    <source>
        <dbReference type="SAM" id="SignalP"/>
    </source>
</evidence>
<feature type="signal peptide" evidence="2">
    <location>
        <begin position="1"/>
        <end position="23"/>
    </location>
</feature>
<dbReference type="RefSeq" id="WP_184016702.1">
    <property type="nucleotide sequence ID" value="NZ_JACHFD010000004.1"/>
</dbReference>
<comment type="caution">
    <text evidence="3">The sequence shown here is derived from an EMBL/GenBank/DDBJ whole genome shotgun (WGS) entry which is preliminary data.</text>
</comment>
<protein>
    <submittedName>
        <fullName evidence="3">Uncharacterized protein</fullName>
    </submittedName>
</protein>
<evidence type="ECO:0000256" key="1">
    <source>
        <dbReference type="SAM" id="MobiDB-lite"/>
    </source>
</evidence>
<organism evidence="3 4">
    <name type="scientific">Haloferula luteola</name>
    <dbReference type="NCBI Taxonomy" id="595692"/>
    <lineage>
        <taxon>Bacteria</taxon>
        <taxon>Pseudomonadati</taxon>
        <taxon>Verrucomicrobiota</taxon>
        <taxon>Verrucomicrobiia</taxon>
        <taxon>Verrucomicrobiales</taxon>
        <taxon>Verrucomicrobiaceae</taxon>
        <taxon>Haloferula</taxon>
    </lineage>
</organism>
<name>A0A840UYV4_9BACT</name>
<dbReference type="EMBL" id="JACHFD010000004">
    <property type="protein sequence ID" value="MBB5350962.1"/>
    <property type="molecule type" value="Genomic_DNA"/>
</dbReference>
<evidence type="ECO:0000313" key="4">
    <source>
        <dbReference type="Proteomes" id="UP000557717"/>
    </source>
</evidence>
<accession>A0A840UYV4</accession>
<dbReference type="AlphaFoldDB" id="A0A840UYV4"/>
<feature type="region of interest" description="Disordered" evidence="1">
    <location>
        <begin position="199"/>
        <end position="235"/>
    </location>
</feature>
<sequence>MKPSLLPTSLLGTLLLGITPAHAILDTNANGLSDLWEKYYNSGQLFPSATGDFAPTADPDHDGWTHLDEALAGTDPWSPQHPLGIVRATLTTHPSLPGNFFIDWNALPGKNYQLSLSTDLQNWASFGDLIQGDAPGLPLGIQIAYQDGSLPDHIFWRVHVLDSDLDGDQLTHWEEALLGTDPNLVDTDLDGLSDLWEATNHLDPLDPTGDNGPDGDPDGDSIPNQNDTHPADPNPFRCVVQSSLQIFVHEQGFSDLYTIEDTQTLSLDGTFVQNRDPYSSNIYPIAFLDHDPVLGGMMQTVTLQIVSSTPVASNRFFTLVQIREDASLLGSPQWLGHPAFTPVLTQALEFTLLKGQTQSNTLTIHYDVDQLSESLDPTGTLNDYLLFPQLAEARTEFGFDDYPREIEKDQHPRPWLMVPGDHSSAHTCLLSGLGNIAFHLQTQNDPLAPQPDPTQPSTPAQIQVDPERAIPGEPLTLSFQGTGSDDSTYLDFADGARILDIVTYPKKVVKLTTHAISITNDDVDPQTIKVGEGLPYTVCVRKKNQSGALWSTPGGDDIVVSGAINTGPNGICETQTDPRDEIIIETGYGQPDAPFLQPGPNGAINTIPDPFDDNIGTAITTGADGIRNTGAPPPVVHPMNVPSASELETRLNEIYGDQANIYFEVNSQSAEVAFDVGDPEGEFEGSEIKVNGMFDYLITKSRNTEEKLLIATSFQPTSYFNVYYLPCPIQSHSINENGWKTSRPLGYARSDFRTPYLRANGIDTTGLIFAVAHELGHNGFQGDSSGLLHPRWQGSFTPTTLGFPLAALEDDKKRLMYPTIEDITPDGNITYRINPNTGKPWALLLKEETDIFHGRRMGY</sequence>
<dbReference type="Proteomes" id="UP000557717">
    <property type="component" value="Unassembled WGS sequence"/>
</dbReference>
<keyword evidence="2" id="KW-0732">Signal</keyword>
<gene>
    <name evidence="3" type="ORF">HNR46_001196</name>
</gene>
<evidence type="ECO:0000313" key="3">
    <source>
        <dbReference type="EMBL" id="MBB5350962.1"/>
    </source>
</evidence>